<accession>A0A7W5UIU5</accession>
<sequence length="218" mass="23690">MIRKLIVGLLLLLAMPAAAQHLQMKIGGGFASHHSDAKLVGAFKAGLGYEIELGQHLTVTPWLTAYAKGWKDKDQVVKYYDEHGNPILNADGTQRTGIKSRTTSANYLEVPVLFNYYLRLGASRYVVLSAGPYAALGINGQQKTRGDAEQEGSRKVFYKTSTFKGAGVHRFDAGLTVGLGYQFPTHITVGVETDFGLLSFDKSGARNVSGLITLGYQF</sequence>
<feature type="signal peptide" evidence="1">
    <location>
        <begin position="1"/>
        <end position="19"/>
    </location>
</feature>
<organism evidence="3 4">
    <name type="scientific">Alloprevotella rava</name>
    <dbReference type="NCBI Taxonomy" id="671218"/>
    <lineage>
        <taxon>Bacteria</taxon>
        <taxon>Pseudomonadati</taxon>
        <taxon>Bacteroidota</taxon>
        <taxon>Bacteroidia</taxon>
        <taxon>Bacteroidales</taxon>
        <taxon>Prevotellaceae</taxon>
        <taxon>Alloprevotella</taxon>
    </lineage>
</organism>
<dbReference type="AlphaFoldDB" id="A0A7W5UIU5"/>
<dbReference type="Pfam" id="PF13568">
    <property type="entry name" value="OMP_b-brl_2"/>
    <property type="match status" value="1"/>
</dbReference>
<dbReference type="EMBL" id="JACICA010000002">
    <property type="protein sequence ID" value="MBB3702141.1"/>
    <property type="molecule type" value="Genomic_DNA"/>
</dbReference>
<keyword evidence="1" id="KW-0732">Signal</keyword>
<gene>
    <name evidence="3" type="ORF">FHS60_000594</name>
</gene>
<proteinExistence type="predicted"/>
<feature type="chain" id="PRO_5031366300" description="Outer membrane protein beta-barrel domain-containing protein" evidence="1">
    <location>
        <begin position="20"/>
        <end position="218"/>
    </location>
</feature>
<feature type="domain" description="Outer membrane protein beta-barrel" evidence="2">
    <location>
        <begin position="36"/>
        <end position="199"/>
    </location>
</feature>
<dbReference type="InterPro" id="IPR025665">
    <property type="entry name" value="Beta-barrel_OMP_2"/>
</dbReference>
<evidence type="ECO:0000313" key="3">
    <source>
        <dbReference type="EMBL" id="MBB3702141.1"/>
    </source>
</evidence>
<protein>
    <recommendedName>
        <fullName evidence="2">Outer membrane protein beta-barrel domain-containing protein</fullName>
    </recommendedName>
</protein>
<dbReference type="RefSeq" id="WP_183694690.1">
    <property type="nucleotide sequence ID" value="NZ_JACICA010000002.1"/>
</dbReference>
<dbReference type="Proteomes" id="UP000541425">
    <property type="component" value="Unassembled WGS sequence"/>
</dbReference>
<evidence type="ECO:0000259" key="2">
    <source>
        <dbReference type="Pfam" id="PF13568"/>
    </source>
</evidence>
<evidence type="ECO:0000313" key="4">
    <source>
        <dbReference type="Proteomes" id="UP000541425"/>
    </source>
</evidence>
<evidence type="ECO:0000256" key="1">
    <source>
        <dbReference type="SAM" id="SignalP"/>
    </source>
</evidence>
<comment type="caution">
    <text evidence="3">The sequence shown here is derived from an EMBL/GenBank/DDBJ whole genome shotgun (WGS) entry which is preliminary data.</text>
</comment>
<name>A0A7W5UIU5_9BACT</name>
<reference evidence="3 4" key="1">
    <citation type="submission" date="2020-08" db="EMBL/GenBank/DDBJ databases">
        <title>Genomic Encyclopedia of Type Strains, Phase IV (KMG-IV): sequencing the most valuable type-strain genomes for metagenomic binning, comparative biology and taxonomic classification.</title>
        <authorList>
            <person name="Goeker M."/>
        </authorList>
    </citation>
    <scope>NUCLEOTIDE SEQUENCE [LARGE SCALE GENOMIC DNA]</scope>
    <source>
        <strain evidence="3 4">DSM 22548</strain>
    </source>
</reference>